<comment type="caution">
    <text evidence="5">The sequence shown here is derived from an EMBL/GenBank/DDBJ whole genome shotgun (WGS) entry which is preliminary data.</text>
</comment>
<dbReference type="InterPro" id="IPR015421">
    <property type="entry name" value="PyrdxlP-dep_Trfase_major"/>
</dbReference>
<accession>A0ABT6Y7K7</accession>
<keyword evidence="5" id="KW-0808">Transferase</keyword>
<dbReference type="EMBL" id="JASHIF010000008">
    <property type="protein sequence ID" value="MDI9859550.1"/>
    <property type="molecule type" value="Genomic_DNA"/>
</dbReference>
<evidence type="ECO:0000313" key="5">
    <source>
        <dbReference type="EMBL" id="MDI9859550.1"/>
    </source>
</evidence>
<dbReference type="PIRSF" id="PIRSF000524">
    <property type="entry name" value="SPT"/>
    <property type="match status" value="1"/>
</dbReference>
<dbReference type="GO" id="GO:0008483">
    <property type="term" value="F:transaminase activity"/>
    <property type="evidence" value="ECO:0007669"/>
    <property type="project" value="UniProtKB-KW"/>
</dbReference>
<dbReference type="InterPro" id="IPR000192">
    <property type="entry name" value="Aminotrans_V_dom"/>
</dbReference>
<feature type="domain" description="Aminotransferase class V" evidence="4">
    <location>
        <begin position="8"/>
        <end position="323"/>
    </location>
</feature>
<gene>
    <name evidence="5" type="ORF">QM524_10035</name>
</gene>
<dbReference type="Gene3D" id="3.90.1150.10">
    <property type="entry name" value="Aspartate Aminotransferase, domain 1"/>
    <property type="match status" value="1"/>
</dbReference>
<dbReference type="PANTHER" id="PTHR21152:SF40">
    <property type="entry name" value="ALANINE--GLYOXYLATE AMINOTRANSFERASE"/>
    <property type="match status" value="1"/>
</dbReference>
<evidence type="ECO:0000256" key="3">
    <source>
        <dbReference type="ARBA" id="ARBA00022898"/>
    </source>
</evidence>
<proteinExistence type="inferred from homology"/>
<sequence length="364" mass="41191">MITFYPGPSKVYPVVEHYLKQAFDEGVLSINHRSQTCMQITRSAIDLLHQKLHIPEDYTIYFVSSATEVWEIIAQSLTQRHSLHLYNGAFGDKWAEYAGRILPQVTRVVYDYEQSIEEILLPDSDADVVCLTHNETSNGTHLKQWNTILAKYPDALIAVDATSSMAGVALDWQTADIWFASVQKCFGLPAGMAVMVCSPRALQHAESIGDRKYYNSLLFMNDNFKKYQTHYTPNVLEIYLLSKILEQIPDISETSARIEAQAKEWYDFFEEHFDTDLTHGGVKPLVHNPELRSDTVLAIEAQPAVVKHIKQIMESQGITLGNGYGAWKDSTFRIANFPAISEADRLALREQLLLHLPNKAVVTV</sequence>
<dbReference type="InterPro" id="IPR024169">
    <property type="entry name" value="SP_NH2Trfase/AEP_transaminase"/>
</dbReference>
<comment type="similarity">
    <text evidence="2">Belongs to the class-V pyridoxal-phosphate-dependent aminotransferase family.</text>
</comment>
<keyword evidence="5" id="KW-0032">Aminotransferase</keyword>
<dbReference type="InterPro" id="IPR015424">
    <property type="entry name" value="PyrdxlP-dep_Trfase"/>
</dbReference>
<dbReference type="Proteomes" id="UP001236507">
    <property type="component" value="Unassembled WGS sequence"/>
</dbReference>
<evidence type="ECO:0000256" key="1">
    <source>
        <dbReference type="ARBA" id="ARBA00001933"/>
    </source>
</evidence>
<dbReference type="Gene3D" id="3.40.640.10">
    <property type="entry name" value="Type I PLP-dependent aspartate aminotransferase-like (Major domain)"/>
    <property type="match status" value="1"/>
</dbReference>
<keyword evidence="3" id="KW-0663">Pyridoxal phosphate</keyword>
<keyword evidence="6" id="KW-1185">Reference proteome</keyword>
<name>A0ABT6Y7K7_9BACT</name>
<evidence type="ECO:0000259" key="4">
    <source>
        <dbReference type="Pfam" id="PF00266"/>
    </source>
</evidence>
<comment type="cofactor">
    <cofactor evidence="1">
        <name>pyridoxal 5'-phosphate</name>
        <dbReference type="ChEBI" id="CHEBI:597326"/>
    </cofactor>
</comment>
<dbReference type="InterPro" id="IPR015422">
    <property type="entry name" value="PyrdxlP-dep_Trfase_small"/>
</dbReference>
<dbReference type="SUPFAM" id="SSF53383">
    <property type="entry name" value="PLP-dependent transferases"/>
    <property type="match status" value="1"/>
</dbReference>
<dbReference type="PANTHER" id="PTHR21152">
    <property type="entry name" value="AMINOTRANSFERASE CLASS V"/>
    <property type="match status" value="1"/>
</dbReference>
<protein>
    <submittedName>
        <fullName evidence="5">Aminotransferase class V-fold PLP-dependent enzyme</fullName>
    </submittedName>
</protein>
<evidence type="ECO:0000313" key="6">
    <source>
        <dbReference type="Proteomes" id="UP001236507"/>
    </source>
</evidence>
<reference evidence="5 6" key="1">
    <citation type="submission" date="2023-05" db="EMBL/GenBank/DDBJ databases">
        <title>Novel species of genus Flectobacillus isolated from stream in China.</title>
        <authorList>
            <person name="Lu H."/>
        </authorList>
    </citation>
    <scope>NUCLEOTIDE SEQUENCE [LARGE SCALE GENOMIC DNA]</scope>
    <source>
        <strain evidence="5 6">KCTC 42575</strain>
    </source>
</reference>
<organism evidence="5 6">
    <name type="scientific">Flectobacillus roseus</name>
    <dbReference type="NCBI Taxonomy" id="502259"/>
    <lineage>
        <taxon>Bacteria</taxon>
        <taxon>Pseudomonadati</taxon>
        <taxon>Bacteroidota</taxon>
        <taxon>Cytophagia</taxon>
        <taxon>Cytophagales</taxon>
        <taxon>Flectobacillaceae</taxon>
        <taxon>Flectobacillus</taxon>
    </lineage>
</organism>
<dbReference type="RefSeq" id="WP_283344468.1">
    <property type="nucleotide sequence ID" value="NZ_JASHIF010000008.1"/>
</dbReference>
<evidence type="ECO:0000256" key="2">
    <source>
        <dbReference type="ARBA" id="ARBA00009236"/>
    </source>
</evidence>
<dbReference type="Pfam" id="PF00266">
    <property type="entry name" value="Aminotran_5"/>
    <property type="match status" value="1"/>
</dbReference>